<dbReference type="Proteomes" id="UP000256485">
    <property type="component" value="Unassembled WGS sequence"/>
</dbReference>
<dbReference type="GO" id="GO:0046654">
    <property type="term" value="P:tetrahydrofolate biosynthetic process"/>
    <property type="evidence" value="ECO:0007669"/>
    <property type="project" value="UniProtKB-UniRule"/>
</dbReference>
<comment type="pathway">
    <text evidence="2 6">Cofactor biosynthesis; tetrahydrofolate biosynthesis; 2-amino-4-hydroxy-6-hydroxymethyl-7,8-dihydropteridine diphosphate from 7,8-dihydroneopterin triphosphate: step 3/4.</text>
</comment>
<keyword evidence="9" id="KW-1185">Reference proteome</keyword>
<dbReference type="EC" id="4.1.2.25" evidence="6"/>
<dbReference type="OrthoDB" id="3212934at2"/>
<reference evidence="8 9" key="1">
    <citation type="submission" date="2018-08" db="EMBL/GenBank/DDBJ databases">
        <title>Sequencing the genomes of 1000 actinobacteria strains.</title>
        <authorList>
            <person name="Klenk H.-P."/>
        </authorList>
    </citation>
    <scope>NUCLEOTIDE SEQUENCE [LARGE SCALE GENOMIC DNA]</scope>
    <source>
        <strain evidence="8 9">DSM 22891</strain>
    </source>
</reference>
<evidence type="ECO:0000256" key="3">
    <source>
        <dbReference type="ARBA" id="ARBA00005708"/>
    </source>
</evidence>
<dbReference type="RefSeq" id="WP_115850565.1">
    <property type="nucleotide sequence ID" value="NZ_QTUC01000001.1"/>
</dbReference>
<evidence type="ECO:0000256" key="1">
    <source>
        <dbReference type="ARBA" id="ARBA00001353"/>
    </source>
</evidence>
<dbReference type="PANTHER" id="PTHR42844">
    <property type="entry name" value="DIHYDRONEOPTERIN ALDOLASE 1-RELATED"/>
    <property type="match status" value="1"/>
</dbReference>
<dbReference type="Pfam" id="PF02152">
    <property type="entry name" value="FolB"/>
    <property type="match status" value="1"/>
</dbReference>
<dbReference type="GO" id="GO:0005737">
    <property type="term" value="C:cytoplasm"/>
    <property type="evidence" value="ECO:0007669"/>
    <property type="project" value="TreeGrafter"/>
</dbReference>
<comment type="caution">
    <text evidence="8">The sequence shown here is derived from an EMBL/GenBank/DDBJ whole genome shotgun (WGS) entry which is preliminary data.</text>
</comment>
<evidence type="ECO:0000313" key="8">
    <source>
        <dbReference type="EMBL" id="REF37030.1"/>
    </source>
</evidence>
<keyword evidence="4 6" id="KW-0289">Folate biosynthesis</keyword>
<evidence type="ECO:0000313" key="9">
    <source>
        <dbReference type="Proteomes" id="UP000256485"/>
    </source>
</evidence>
<dbReference type="UniPathway" id="UPA00077">
    <property type="reaction ID" value="UER00154"/>
</dbReference>
<dbReference type="GO" id="GO:0004150">
    <property type="term" value="F:dihydroneopterin aldolase activity"/>
    <property type="evidence" value="ECO:0007669"/>
    <property type="project" value="UniProtKB-UniRule"/>
</dbReference>
<dbReference type="Gene3D" id="3.30.1130.10">
    <property type="match status" value="1"/>
</dbReference>
<dbReference type="InterPro" id="IPR006157">
    <property type="entry name" value="FolB_dom"/>
</dbReference>
<comment type="catalytic activity">
    <reaction evidence="1 6">
        <text>7,8-dihydroneopterin = 6-hydroxymethyl-7,8-dihydropterin + glycolaldehyde</text>
        <dbReference type="Rhea" id="RHEA:10540"/>
        <dbReference type="ChEBI" id="CHEBI:17001"/>
        <dbReference type="ChEBI" id="CHEBI:17071"/>
        <dbReference type="ChEBI" id="CHEBI:44841"/>
        <dbReference type="EC" id="4.1.2.25"/>
    </reaction>
</comment>
<dbReference type="PANTHER" id="PTHR42844:SF1">
    <property type="entry name" value="DIHYDRONEOPTERIN ALDOLASE 1-RELATED"/>
    <property type="match status" value="1"/>
</dbReference>
<dbReference type="NCBIfam" id="TIGR00525">
    <property type="entry name" value="folB"/>
    <property type="match status" value="1"/>
</dbReference>
<sequence length="120" mass="12932">MTDRITIRGLRVFGHHGVHPEERSLGQTFVVDLVVGTDTREAARTDDLAATVDYSSLVDQVVAAVAKDPVNLIETVAQRVADLCLDQPGVSEVEVTVHKPQAPVGVPLDDVAVTIHRSRT</sequence>
<dbReference type="InterPro" id="IPR006156">
    <property type="entry name" value="Dihydroneopterin_aldolase"/>
</dbReference>
<comment type="similarity">
    <text evidence="3 6">Belongs to the DHNA family.</text>
</comment>
<proteinExistence type="inferred from homology"/>
<dbReference type="CDD" id="cd00534">
    <property type="entry name" value="DHNA_DHNTPE"/>
    <property type="match status" value="1"/>
</dbReference>
<keyword evidence="5 6" id="KW-0456">Lyase</keyword>
<accession>A0A3D9VA44</accession>
<evidence type="ECO:0000259" key="7">
    <source>
        <dbReference type="SMART" id="SM00905"/>
    </source>
</evidence>
<organism evidence="8 9">
    <name type="scientific">Thermasporomyces composti</name>
    <dbReference type="NCBI Taxonomy" id="696763"/>
    <lineage>
        <taxon>Bacteria</taxon>
        <taxon>Bacillati</taxon>
        <taxon>Actinomycetota</taxon>
        <taxon>Actinomycetes</taxon>
        <taxon>Propionibacteriales</taxon>
        <taxon>Nocardioidaceae</taxon>
        <taxon>Thermasporomyces</taxon>
    </lineage>
</organism>
<dbReference type="EMBL" id="QTUC01000001">
    <property type="protein sequence ID" value="REF37030.1"/>
    <property type="molecule type" value="Genomic_DNA"/>
</dbReference>
<dbReference type="AlphaFoldDB" id="A0A3D9VA44"/>
<comment type="function">
    <text evidence="6">Catalyzes the conversion of 7,8-dihydroneopterin to 6-hydroxymethyl-7,8-dihydropterin.</text>
</comment>
<evidence type="ECO:0000256" key="4">
    <source>
        <dbReference type="ARBA" id="ARBA00022909"/>
    </source>
</evidence>
<evidence type="ECO:0000256" key="6">
    <source>
        <dbReference type="RuleBase" id="RU362079"/>
    </source>
</evidence>
<gene>
    <name evidence="8" type="ORF">DFJ64_2466</name>
</gene>
<evidence type="ECO:0000256" key="2">
    <source>
        <dbReference type="ARBA" id="ARBA00005013"/>
    </source>
</evidence>
<feature type="domain" description="Dihydroneopterin aldolase/epimerase" evidence="7">
    <location>
        <begin position="5"/>
        <end position="117"/>
    </location>
</feature>
<dbReference type="InterPro" id="IPR043133">
    <property type="entry name" value="GTP-CH-I_C/QueF"/>
</dbReference>
<dbReference type="NCBIfam" id="TIGR00526">
    <property type="entry name" value="folB_dom"/>
    <property type="match status" value="1"/>
</dbReference>
<name>A0A3D9VA44_THECX</name>
<evidence type="ECO:0000256" key="5">
    <source>
        <dbReference type="ARBA" id="ARBA00023239"/>
    </source>
</evidence>
<protein>
    <recommendedName>
        <fullName evidence="6">7,8-dihydroneopterin aldolase</fullName>
        <ecNumber evidence="6">4.1.2.25</ecNumber>
    </recommendedName>
</protein>
<dbReference type="SUPFAM" id="SSF55620">
    <property type="entry name" value="Tetrahydrobiopterin biosynthesis enzymes-like"/>
    <property type="match status" value="1"/>
</dbReference>
<dbReference type="FunFam" id="3.30.1130.10:FF:000003">
    <property type="entry name" value="7,8-dihydroneopterin aldolase"/>
    <property type="match status" value="1"/>
</dbReference>
<dbReference type="SMART" id="SM00905">
    <property type="entry name" value="FolB"/>
    <property type="match status" value="1"/>
</dbReference>
<dbReference type="GO" id="GO:0046656">
    <property type="term" value="P:folic acid biosynthetic process"/>
    <property type="evidence" value="ECO:0007669"/>
    <property type="project" value="UniProtKB-UniRule"/>
</dbReference>